<dbReference type="AlphaFoldDB" id="A0A4W2E0J6"/>
<name>A0A4W2E0J6_BOBOX</name>
<evidence type="ECO:0000313" key="8">
    <source>
        <dbReference type="Ensembl" id="ENSBIXP00000030301.1"/>
    </source>
</evidence>
<accession>A0A4W2E0J6</accession>
<keyword evidence="4 7" id="KW-1133">Transmembrane helix</keyword>
<evidence type="ECO:0000256" key="5">
    <source>
        <dbReference type="ARBA" id="ARBA00023136"/>
    </source>
</evidence>
<keyword evidence="9" id="KW-1185">Reference proteome</keyword>
<sequence length="506" mass="56749">MARGPGPLTRPRPDTVAMPKRGKRLKFRAQDACSGRVTVADYANSDPAVVRSGRVKKAVANAVQQEVKSLCGLEASQVPAVEALSGAGEPCDIIDSSGETDAQEESIHERTISRKKKSKRHREDLNGTGGEEYPMDIWLLLASYIRPEDIVNFSLICKNAWTVTCTAAFWTRLYRRHYTLDASLPLRLRPESMEKLHCLRACVIRSLYHMYEPFAARISKNPAIPESTPSTLKNSKCLLFWCRKIVGNRQEPMWEFNFKFKKQSPRLKSKCMGGLQPPIQYEDVHTNPDQDCCLLQVTTLNFIFIPIVMGMIFTLFTISVSTDMRHHRVRLVFQDYPVHGGQKLRSEQGVQVILDPVHSVRLFDWWHPHMCREQLLEREEEISELKAERNNTRVSGVTWCVFVLWGVGSMTEGAGMASTSSPILTSSCLVFWDDSQCVQPSVLGVSPLAGGSWGSQGLEREAGTGLKLGQCPFTHMGVSPHSNSGTHGRTWACWVFVWTVLIAPEA</sequence>
<gene>
    <name evidence="8" type="primary">TMEM183A</name>
</gene>
<comment type="similarity">
    <text evidence="2">Belongs to the TMEM183 family.</text>
</comment>
<proteinExistence type="inferred from homology"/>
<dbReference type="GO" id="GO:0019005">
    <property type="term" value="C:SCF ubiquitin ligase complex"/>
    <property type="evidence" value="ECO:0007669"/>
    <property type="project" value="TreeGrafter"/>
</dbReference>
<feature type="region of interest" description="Disordered" evidence="6">
    <location>
        <begin position="97"/>
        <end position="127"/>
    </location>
</feature>
<reference evidence="9" key="1">
    <citation type="submission" date="2018-11" db="EMBL/GenBank/DDBJ databases">
        <title>Haplotype-resolved cattle genomes.</title>
        <authorList>
            <person name="Low W.Y."/>
            <person name="Tearle R."/>
            <person name="Bickhart D.M."/>
            <person name="Rosen B.D."/>
            <person name="Koren S."/>
            <person name="Rhie A."/>
            <person name="Hiendleder S."/>
            <person name="Phillippy A.M."/>
            <person name="Smith T.P.L."/>
            <person name="Williams J.L."/>
        </authorList>
    </citation>
    <scope>NUCLEOTIDE SEQUENCE [LARGE SCALE GENOMIC DNA]</scope>
</reference>
<evidence type="ECO:0000256" key="3">
    <source>
        <dbReference type="ARBA" id="ARBA00022692"/>
    </source>
</evidence>
<evidence type="ECO:0000256" key="1">
    <source>
        <dbReference type="ARBA" id="ARBA00004167"/>
    </source>
</evidence>
<dbReference type="GO" id="GO:0016020">
    <property type="term" value="C:membrane"/>
    <property type="evidence" value="ECO:0007669"/>
    <property type="project" value="UniProtKB-SubCell"/>
</dbReference>
<dbReference type="Ensembl" id="ENSBIXT00000004452.1">
    <property type="protein sequence ID" value="ENSBIXP00000030301.1"/>
    <property type="gene ID" value="ENSBIXG00000012226.1"/>
</dbReference>
<reference evidence="8" key="3">
    <citation type="submission" date="2025-09" db="UniProtKB">
        <authorList>
            <consortium name="Ensembl"/>
        </authorList>
    </citation>
    <scope>IDENTIFICATION</scope>
</reference>
<dbReference type="SUPFAM" id="SSF81383">
    <property type="entry name" value="F-box domain"/>
    <property type="match status" value="1"/>
</dbReference>
<dbReference type="GO" id="GO:0031647">
    <property type="term" value="P:regulation of protein stability"/>
    <property type="evidence" value="ECO:0007669"/>
    <property type="project" value="TreeGrafter"/>
</dbReference>
<evidence type="ECO:0000256" key="7">
    <source>
        <dbReference type="SAM" id="Phobius"/>
    </source>
</evidence>
<feature type="transmembrane region" description="Helical" evidence="7">
    <location>
        <begin position="300"/>
        <end position="320"/>
    </location>
</feature>
<keyword evidence="3 7" id="KW-0812">Transmembrane</keyword>
<evidence type="ECO:0000256" key="2">
    <source>
        <dbReference type="ARBA" id="ARBA00006744"/>
    </source>
</evidence>
<protein>
    <submittedName>
        <fullName evidence="8">Transmembrane protein 183A</fullName>
    </submittedName>
</protein>
<dbReference type="InterPro" id="IPR036047">
    <property type="entry name" value="F-box-like_dom_sf"/>
</dbReference>
<reference evidence="8" key="2">
    <citation type="submission" date="2025-08" db="UniProtKB">
        <authorList>
            <consortium name="Ensembl"/>
        </authorList>
    </citation>
    <scope>IDENTIFICATION</scope>
</reference>
<dbReference type="PANTHER" id="PTHR20988:SF2">
    <property type="entry name" value="TRANSMEMBRANE PROTEIN 183A-RELATED"/>
    <property type="match status" value="1"/>
</dbReference>
<comment type="subcellular location">
    <subcellularLocation>
        <location evidence="1">Membrane</location>
        <topology evidence="1">Single-pass membrane protein</topology>
    </subcellularLocation>
</comment>
<dbReference type="InterPro" id="IPR026509">
    <property type="entry name" value="TMEM183"/>
</dbReference>
<dbReference type="Proteomes" id="UP000314981">
    <property type="component" value="Unassembled WGS sequence"/>
</dbReference>
<evidence type="ECO:0000313" key="9">
    <source>
        <dbReference type="Proteomes" id="UP000314981"/>
    </source>
</evidence>
<keyword evidence="5 7" id="KW-0472">Membrane</keyword>
<organism evidence="8 9">
    <name type="scientific">Bos indicus x Bos taurus</name>
    <name type="common">Hybrid cattle</name>
    <dbReference type="NCBI Taxonomy" id="30522"/>
    <lineage>
        <taxon>Eukaryota</taxon>
        <taxon>Metazoa</taxon>
        <taxon>Chordata</taxon>
        <taxon>Craniata</taxon>
        <taxon>Vertebrata</taxon>
        <taxon>Euteleostomi</taxon>
        <taxon>Mammalia</taxon>
        <taxon>Eutheria</taxon>
        <taxon>Laurasiatheria</taxon>
        <taxon>Artiodactyla</taxon>
        <taxon>Ruminantia</taxon>
        <taxon>Pecora</taxon>
        <taxon>Bovidae</taxon>
        <taxon>Bovinae</taxon>
        <taxon>Bos</taxon>
    </lineage>
</organism>
<evidence type="ECO:0000256" key="6">
    <source>
        <dbReference type="SAM" id="MobiDB-lite"/>
    </source>
</evidence>
<dbReference type="PANTHER" id="PTHR20988">
    <property type="entry name" value="TRANSMEMBRANE PROTEIN 183A-RELATED"/>
    <property type="match status" value="1"/>
</dbReference>
<evidence type="ECO:0000256" key="4">
    <source>
        <dbReference type="ARBA" id="ARBA00022989"/>
    </source>
</evidence>